<reference evidence="7 8" key="1">
    <citation type="journal article" date="1998" name="Science">
        <title>Genome sequence of the nematode C. elegans: a platform for investigating biology.</title>
        <authorList>
            <consortium name="The C. elegans sequencing consortium"/>
            <person name="Sulson J.E."/>
            <person name="Waterston R."/>
        </authorList>
    </citation>
    <scope>NUCLEOTIDE SEQUENCE [LARGE SCALE GENOMIC DNA]</scope>
    <source>
        <strain evidence="7 8">Bristol N2</strain>
    </source>
</reference>
<protein>
    <submittedName>
        <fullName evidence="7">Serpentine receptor class gamma</fullName>
    </submittedName>
</protein>
<feature type="transmembrane region" description="Helical" evidence="6">
    <location>
        <begin position="235"/>
        <end position="259"/>
    </location>
</feature>
<keyword evidence="4 6" id="KW-1133">Transmembrane helix</keyword>
<feature type="transmembrane region" description="Helical" evidence="6">
    <location>
        <begin position="149"/>
        <end position="166"/>
    </location>
</feature>
<evidence type="ECO:0000313" key="9">
    <source>
        <dbReference type="WormBase" id="C54C6.4a"/>
    </source>
</evidence>
<dbReference type="Pfam" id="PF03125">
    <property type="entry name" value="Sre"/>
    <property type="match status" value="1"/>
</dbReference>
<comment type="subcellular location">
    <subcellularLocation>
        <location evidence="1">Membrane</location>
        <topology evidence="1">Multi-pass membrane protein</topology>
    </subcellularLocation>
</comment>
<dbReference type="FunCoup" id="Q18818">
    <property type="interactions" value="2"/>
</dbReference>
<dbReference type="GO" id="GO:0016020">
    <property type="term" value="C:membrane"/>
    <property type="evidence" value="ECO:0007669"/>
    <property type="project" value="UniProtKB-SubCell"/>
</dbReference>
<sequence>MCSDLIASISRSLSLLSTLLLVISYLGILIYISRLSKKYHLFFRIFYMSMIFTRSLPPLVRSIGYFIALFCDYSVPPFVFTALLLAKFFSRAAGFCCIFERTFATFYAKGYENSKRYFFVIICVLVCAGFSGITLAVDADSDFGQKYSSLSYGVFCIVTTTMLFFVNRSLVKKSSASKCNLSERYQLTENIKALRLFLPFSMAISGNSMVLSMSMLLFHIDTVFNFPICQKVPSYAPIFLCIIFTTTIINLAAPLYVFYHNRKTRMLQKIGVAEIRNVLGVNIVGNGMGNDEQYFQHYKTAWA</sequence>
<evidence type="ECO:0000256" key="6">
    <source>
        <dbReference type="SAM" id="Phobius"/>
    </source>
</evidence>
<feature type="transmembrane region" description="Helical" evidence="6">
    <location>
        <begin position="196"/>
        <end position="220"/>
    </location>
</feature>
<keyword evidence="3 6" id="KW-0812">Transmembrane</keyword>
<dbReference type="KEGG" id="cel:CELE_C54C6.4"/>
<feature type="transmembrane region" description="Helical" evidence="6">
    <location>
        <begin position="63"/>
        <end position="85"/>
    </location>
</feature>
<dbReference type="OrthoDB" id="5834256at2759"/>
<evidence type="ECO:0000256" key="5">
    <source>
        <dbReference type="ARBA" id="ARBA00023136"/>
    </source>
</evidence>
<keyword evidence="5 6" id="KW-0472">Membrane</keyword>
<evidence type="ECO:0000313" key="8">
    <source>
        <dbReference type="Proteomes" id="UP000001940"/>
    </source>
</evidence>
<dbReference type="RefSeq" id="NP_001254876.1">
    <property type="nucleotide sequence ID" value="NM_001267947.1"/>
</dbReference>
<dbReference type="PhylomeDB" id="Q18818"/>
<dbReference type="UCSC" id="C54C6.4">
    <property type="organism name" value="c. elegans"/>
</dbReference>
<dbReference type="Proteomes" id="UP000001940">
    <property type="component" value="Chromosome III"/>
</dbReference>
<feature type="transmembrane region" description="Helical" evidence="6">
    <location>
        <begin position="117"/>
        <end position="137"/>
    </location>
</feature>
<comment type="similarity">
    <text evidence="2">Belongs to the nematode receptor-like protein sre family.</text>
</comment>
<keyword evidence="8" id="KW-1185">Reference proteome</keyword>
<evidence type="ECO:0000256" key="2">
    <source>
        <dbReference type="ARBA" id="ARBA00006803"/>
    </source>
</evidence>
<proteinExistence type="inferred from homology"/>
<keyword evidence="7" id="KW-0675">Receptor</keyword>
<evidence type="ECO:0000256" key="4">
    <source>
        <dbReference type="ARBA" id="ARBA00022989"/>
    </source>
</evidence>
<dbReference type="AGR" id="WB:WBGene00008286"/>
<organism evidence="7 8">
    <name type="scientific">Caenorhabditis elegans</name>
    <dbReference type="NCBI Taxonomy" id="6239"/>
    <lineage>
        <taxon>Eukaryota</taxon>
        <taxon>Metazoa</taxon>
        <taxon>Ecdysozoa</taxon>
        <taxon>Nematoda</taxon>
        <taxon>Chromadorea</taxon>
        <taxon>Rhabditida</taxon>
        <taxon>Rhabditina</taxon>
        <taxon>Rhabditomorpha</taxon>
        <taxon>Rhabditoidea</taxon>
        <taxon>Rhabditidae</taxon>
        <taxon>Peloderinae</taxon>
        <taxon>Caenorhabditis</taxon>
    </lineage>
</organism>
<dbReference type="eggNOG" id="ENOG502THMI">
    <property type="taxonomic scope" value="Eukaryota"/>
</dbReference>
<dbReference type="PANTHER" id="PTHR47518:SF10">
    <property type="entry name" value="G PROTEIN-COUPLED RECEPTOR-RELATED"/>
    <property type="match status" value="1"/>
</dbReference>
<dbReference type="WormBase" id="C54C6.4a">
    <property type="protein sequence ID" value="CE41623"/>
    <property type="gene ID" value="WBGene00008286"/>
</dbReference>
<dbReference type="OMA" id="CNLSERY"/>
<dbReference type="AlphaFoldDB" id="Q18818"/>
<evidence type="ECO:0000256" key="3">
    <source>
        <dbReference type="ARBA" id="ARBA00022692"/>
    </source>
</evidence>
<evidence type="ECO:0000313" key="7">
    <source>
        <dbReference type="EMBL" id="CAB00855.2"/>
    </source>
</evidence>
<dbReference type="GO" id="GO:0007606">
    <property type="term" value="P:sensory perception of chemical stimulus"/>
    <property type="evidence" value="ECO:0007669"/>
    <property type="project" value="InterPro"/>
</dbReference>
<evidence type="ECO:0000256" key="1">
    <source>
        <dbReference type="ARBA" id="ARBA00004141"/>
    </source>
</evidence>
<accession>Q18818</accession>
<dbReference type="CTD" id="183766"/>
<dbReference type="InterPro" id="IPR004151">
    <property type="entry name" value="7TM_GPCR_serpentine_rcpt_Sre"/>
</dbReference>
<dbReference type="PANTHER" id="PTHR47518">
    <property type="entry name" value="SERPENTINE RECEPTOR CLASS EPSILON-13-RELATED"/>
    <property type="match status" value="1"/>
</dbReference>
<dbReference type="EMBL" id="BX284603">
    <property type="protein sequence ID" value="CAB00855.2"/>
    <property type="molecule type" value="Genomic_DNA"/>
</dbReference>
<name>Q18818_CAEEL</name>
<feature type="transmembrane region" description="Helical" evidence="6">
    <location>
        <begin position="12"/>
        <end position="32"/>
    </location>
</feature>
<gene>
    <name evidence="7 9" type="ORF">C54C6.4</name>
    <name evidence="7" type="ORF">CELE_C54C6.4</name>
</gene>
<dbReference type="InterPro" id="IPR052854">
    <property type="entry name" value="Serpentine_rcpt_epsilon"/>
</dbReference>
<dbReference type="PaxDb" id="6239-C54C6.4a"/>
<dbReference type="InParanoid" id="Q18818"/>
<dbReference type="GeneID" id="183766"/>
<dbReference type="HOGENOM" id="CLU_079991_0_0_1"/>